<dbReference type="WBParaSite" id="TCNE_0000725101-mRNA-1">
    <property type="protein sequence ID" value="TCNE_0000725101-mRNA-1"/>
    <property type="gene ID" value="TCNE_0000725101"/>
</dbReference>
<gene>
    <name evidence="1" type="ORF">TCNE_LOCUS7251</name>
</gene>
<dbReference type="AlphaFoldDB" id="A0A183UFI1"/>
<reference evidence="3" key="1">
    <citation type="submission" date="2016-06" db="UniProtKB">
        <authorList>
            <consortium name="WormBaseParasite"/>
        </authorList>
    </citation>
    <scope>IDENTIFICATION</scope>
</reference>
<evidence type="ECO:0000313" key="2">
    <source>
        <dbReference type="Proteomes" id="UP000050794"/>
    </source>
</evidence>
<proteinExistence type="predicted"/>
<evidence type="ECO:0000313" key="1">
    <source>
        <dbReference type="EMBL" id="VDM38572.1"/>
    </source>
</evidence>
<keyword evidence="2" id="KW-1185">Reference proteome</keyword>
<dbReference type="EMBL" id="UYWY01019644">
    <property type="protein sequence ID" value="VDM38572.1"/>
    <property type="molecule type" value="Genomic_DNA"/>
</dbReference>
<sequence length="64" mass="6686">MDTVILNAGHSQLEEQLKIAAACGVAEKNAKGENADMDDDDAELAVDDANEGIGVDLDTDLVDI</sequence>
<dbReference type="Proteomes" id="UP000050794">
    <property type="component" value="Unassembled WGS sequence"/>
</dbReference>
<evidence type="ECO:0000313" key="3">
    <source>
        <dbReference type="WBParaSite" id="TCNE_0000725101-mRNA-1"/>
    </source>
</evidence>
<organism evidence="2 3">
    <name type="scientific">Toxocara canis</name>
    <name type="common">Canine roundworm</name>
    <dbReference type="NCBI Taxonomy" id="6265"/>
    <lineage>
        <taxon>Eukaryota</taxon>
        <taxon>Metazoa</taxon>
        <taxon>Ecdysozoa</taxon>
        <taxon>Nematoda</taxon>
        <taxon>Chromadorea</taxon>
        <taxon>Rhabditida</taxon>
        <taxon>Spirurina</taxon>
        <taxon>Ascaridomorpha</taxon>
        <taxon>Ascaridoidea</taxon>
        <taxon>Toxocaridae</taxon>
        <taxon>Toxocara</taxon>
    </lineage>
</organism>
<protein>
    <submittedName>
        <fullName evidence="1 3">Uncharacterized protein</fullName>
    </submittedName>
</protein>
<accession>A0A183UFI1</accession>
<name>A0A183UFI1_TOXCA</name>
<reference evidence="1 2" key="2">
    <citation type="submission" date="2018-11" db="EMBL/GenBank/DDBJ databases">
        <authorList>
            <consortium name="Pathogen Informatics"/>
        </authorList>
    </citation>
    <scope>NUCLEOTIDE SEQUENCE [LARGE SCALE GENOMIC DNA]</scope>
</reference>